<keyword evidence="1" id="KW-1133">Transmembrane helix</keyword>
<feature type="transmembrane region" description="Helical" evidence="1">
    <location>
        <begin position="76"/>
        <end position="99"/>
    </location>
</feature>
<evidence type="ECO:0000313" key="3">
    <source>
        <dbReference type="Proteomes" id="UP000094313"/>
    </source>
</evidence>
<protein>
    <recommendedName>
        <fullName evidence="4">Zinc-finger domain-containing protein</fullName>
    </recommendedName>
</protein>
<evidence type="ECO:0000313" key="2">
    <source>
        <dbReference type="EMBL" id="AOM77004.1"/>
    </source>
</evidence>
<name>A0A1D7QEG1_9SPHI</name>
<feature type="transmembrane region" description="Helical" evidence="1">
    <location>
        <begin position="111"/>
        <end position="131"/>
    </location>
</feature>
<evidence type="ECO:0008006" key="4">
    <source>
        <dbReference type="Google" id="ProtNLM"/>
    </source>
</evidence>
<dbReference type="EMBL" id="CP017141">
    <property type="protein sequence ID" value="AOM77004.1"/>
    <property type="molecule type" value="Genomic_DNA"/>
</dbReference>
<dbReference type="OrthoDB" id="708468at2"/>
<dbReference type="RefSeq" id="WP_069378697.1">
    <property type="nucleotide sequence ID" value="NZ_CP017141.1"/>
</dbReference>
<accession>A0A1D7QEG1</accession>
<dbReference type="Proteomes" id="UP000094313">
    <property type="component" value="Chromosome"/>
</dbReference>
<keyword evidence="3" id="KW-1185">Reference proteome</keyword>
<reference evidence="2 3" key="1">
    <citation type="submission" date="2016-08" db="EMBL/GenBank/DDBJ databases">
        <authorList>
            <person name="Seilhamer J.J."/>
        </authorList>
    </citation>
    <scope>NUCLEOTIDE SEQUENCE [LARGE SCALE GENOMIC DNA]</scope>
    <source>
        <strain evidence="2 3">DX4</strain>
    </source>
</reference>
<evidence type="ECO:0000256" key="1">
    <source>
        <dbReference type="SAM" id="Phobius"/>
    </source>
</evidence>
<gene>
    <name evidence="2" type="ORF">BFS30_07380</name>
</gene>
<proteinExistence type="predicted"/>
<keyword evidence="1" id="KW-0472">Membrane</keyword>
<dbReference type="KEGG" id="psty:BFS30_07380"/>
<organism evidence="2 3">
    <name type="scientific">Pedobacter steynii</name>
    <dbReference type="NCBI Taxonomy" id="430522"/>
    <lineage>
        <taxon>Bacteria</taxon>
        <taxon>Pseudomonadati</taxon>
        <taxon>Bacteroidota</taxon>
        <taxon>Sphingobacteriia</taxon>
        <taxon>Sphingobacteriales</taxon>
        <taxon>Sphingobacteriaceae</taxon>
        <taxon>Pedobacter</taxon>
    </lineage>
</organism>
<sequence>MIHLSESEVQQYAVDNNNVKPAVSQHMQICKLCRSKATSYETLFKSLAEIPRPVFDFDVSELVAEHITPPKPSFPWMTTIAVIMTTVLISVALISFKSYLPKLFTDLSLNLFYLILLPTVAALIIQGFSLFKEHKKQMNTLNSAATFNYLTGLIH</sequence>
<dbReference type="AlphaFoldDB" id="A0A1D7QEG1"/>
<keyword evidence="1" id="KW-0812">Transmembrane</keyword>